<dbReference type="InterPro" id="IPR036388">
    <property type="entry name" value="WH-like_DNA-bd_sf"/>
</dbReference>
<dbReference type="InterPro" id="IPR036390">
    <property type="entry name" value="WH_DNA-bd_sf"/>
</dbReference>
<dbReference type="Pfam" id="PF01638">
    <property type="entry name" value="HxlR"/>
    <property type="match status" value="1"/>
</dbReference>
<protein>
    <submittedName>
        <fullName evidence="5">Transcriptional regulator</fullName>
    </submittedName>
</protein>
<dbReference type="EMBL" id="SMNA01000002">
    <property type="protein sequence ID" value="TDE97193.1"/>
    <property type="molecule type" value="Genomic_DNA"/>
</dbReference>
<keyword evidence="6" id="KW-1185">Reference proteome</keyword>
<evidence type="ECO:0000256" key="2">
    <source>
        <dbReference type="ARBA" id="ARBA00023125"/>
    </source>
</evidence>
<evidence type="ECO:0000256" key="1">
    <source>
        <dbReference type="ARBA" id="ARBA00023015"/>
    </source>
</evidence>
<name>A0ABY2E884_9MICO</name>
<dbReference type="InterPro" id="IPR003033">
    <property type="entry name" value="SCP2_sterol-bd_dom"/>
</dbReference>
<keyword evidence="1" id="KW-0805">Transcription regulation</keyword>
<dbReference type="InterPro" id="IPR001845">
    <property type="entry name" value="HTH_ArsR_DNA-bd_dom"/>
</dbReference>
<evidence type="ECO:0000313" key="6">
    <source>
        <dbReference type="Proteomes" id="UP000504882"/>
    </source>
</evidence>
<dbReference type="Proteomes" id="UP000504882">
    <property type="component" value="Unassembled WGS sequence"/>
</dbReference>
<dbReference type="Gene3D" id="1.10.10.10">
    <property type="entry name" value="Winged helix-like DNA-binding domain superfamily/Winged helix DNA-binding domain"/>
    <property type="match status" value="1"/>
</dbReference>
<organism evidence="5 6">
    <name type="scientific">Occultella glacieicola</name>
    <dbReference type="NCBI Taxonomy" id="2518684"/>
    <lineage>
        <taxon>Bacteria</taxon>
        <taxon>Bacillati</taxon>
        <taxon>Actinomycetota</taxon>
        <taxon>Actinomycetes</taxon>
        <taxon>Micrococcales</taxon>
        <taxon>Ruaniaceae</taxon>
        <taxon>Occultella</taxon>
    </lineage>
</organism>
<dbReference type="InterPro" id="IPR002577">
    <property type="entry name" value="HTH_HxlR"/>
</dbReference>
<dbReference type="PROSITE" id="PS51118">
    <property type="entry name" value="HTH_HXLR"/>
    <property type="match status" value="1"/>
</dbReference>
<dbReference type="SUPFAM" id="SSF46785">
    <property type="entry name" value="Winged helix' DNA-binding domain"/>
    <property type="match status" value="1"/>
</dbReference>
<evidence type="ECO:0000259" key="4">
    <source>
        <dbReference type="PROSITE" id="PS51118"/>
    </source>
</evidence>
<dbReference type="SUPFAM" id="SSF55718">
    <property type="entry name" value="SCP-like"/>
    <property type="match status" value="1"/>
</dbReference>
<dbReference type="RefSeq" id="WP_133106120.1">
    <property type="nucleotide sequence ID" value="NZ_SMNA01000002.1"/>
</dbReference>
<accession>A0ABY2E884</accession>
<keyword evidence="2" id="KW-0238">DNA-binding</keyword>
<gene>
    <name evidence="5" type="ORF">EXU48_02980</name>
</gene>
<dbReference type="PANTHER" id="PTHR33204:SF18">
    <property type="entry name" value="TRANSCRIPTIONAL REGULATORY PROTEIN"/>
    <property type="match status" value="1"/>
</dbReference>
<dbReference type="PANTHER" id="PTHR33204">
    <property type="entry name" value="TRANSCRIPTIONAL REGULATOR, MARR FAMILY"/>
    <property type="match status" value="1"/>
</dbReference>
<feature type="domain" description="HTH hxlR-type" evidence="4">
    <location>
        <begin position="8"/>
        <end position="103"/>
    </location>
</feature>
<dbReference type="Pfam" id="PF02036">
    <property type="entry name" value="SCP2"/>
    <property type="match status" value="1"/>
</dbReference>
<evidence type="ECO:0000313" key="5">
    <source>
        <dbReference type="EMBL" id="TDE97193.1"/>
    </source>
</evidence>
<evidence type="ECO:0000256" key="3">
    <source>
        <dbReference type="ARBA" id="ARBA00023163"/>
    </source>
</evidence>
<dbReference type="CDD" id="cd00090">
    <property type="entry name" value="HTH_ARSR"/>
    <property type="match status" value="1"/>
</dbReference>
<dbReference type="InterPro" id="IPR036527">
    <property type="entry name" value="SCP2_sterol-bd_dom_sf"/>
</dbReference>
<proteinExistence type="predicted"/>
<dbReference type="InterPro" id="IPR011991">
    <property type="entry name" value="ArsR-like_HTH"/>
</dbReference>
<sequence length="229" mass="25675">MATYGQFCPVAKAMEVLDERWTLLIIRELIAGSSHFNELRRGLPRMSPALLSKRLRSLDRAGLVRRVEVGGRVSYALTESGLDLQEVVEALGVWGLRWVGDLGEEDLDPHLLFWDMRRTIPLAAWPRTRTVLEFRLSDVPQRSGGWWLVVAGDEVDVCDYDPGFEATATVRTTLRTLVRLWRGDTGWDDALRSGDVRVEGPTDVRRAIPAWLGRMRLADLAAARAAVPG</sequence>
<keyword evidence="3" id="KW-0804">Transcription</keyword>
<reference evidence="5 6" key="1">
    <citation type="submission" date="2019-03" db="EMBL/GenBank/DDBJ databases">
        <title>Genomic features of bacteria from cold environments.</title>
        <authorList>
            <person name="Shen L."/>
        </authorList>
    </citation>
    <scope>NUCLEOTIDE SEQUENCE [LARGE SCALE GENOMIC DNA]</scope>
    <source>
        <strain evidence="6">T3246-1</strain>
    </source>
</reference>
<dbReference type="SMART" id="SM00418">
    <property type="entry name" value="HTH_ARSR"/>
    <property type="match status" value="1"/>
</dbReference>
<comment type="caution">
    <text evidence="5">The sequence shown here is derived from an EMBL/GenBank/DDBJ whole genome shotgun (WGS) entry which is preliminary data.</text>
</comment>